<dbReference type="EMBL" id="JBHPBY010000279">
    <property type="protein sequence ID" value="MFC1852189.1"/>
    <property type="molecule type" value="Genomic_DNA"/>
</dbReference>
<comment type="caution">
    <text evidence="2">The sequence shown here is derived from an EMBL/GenBank/DDBJ whole genome shotgun (WGS) entry which is preliminary data.</text>
</comment>
<gene>
    <name evidence="2" type="ORF">ACFL27_18495</name>
</gene>
<name>A0ABV6Z151_UNCC1</name>
<keyword evidence="1" id="KW-0812">Transmembrane</keyword>
<dbReference type="Pfam" id="PF13689">
    <property type="entry name" value="DUF4154"/>
    <property type="match status" value="1"/>
</dbReference>
<keyword evidence="1" id="KW-0472">Membrane</keyword>
<feature type="transmembrane region" description="Helical" evidence="1">
    <location>
        <begin position="12"/>
        <end position="29"/>
    </location>
</feature>
<evidence type="ECO:0000256" key="1">
    <source>
        <dbReference type="SAM" id="Phobius"/>
    </source>
</evidence>
<protein>
    <submittedName>
        <fullName evidence="2">YfiR family protein</fullName>
    </submittedName>
</protein>
<dbReference type="InterPro" id="IPR025293">
    <property type="entry name" value="YfiR/HmsC-like"/>
</dbReference>
<keyword evidence="3" id="KW-1185">Reference proteome</keyword>
<evidence type="ECO:0000313" key="3">
    <source>
        <dbReference type="Proteomes" id="UP001594351"/>
    </source>
</evidence>
<organism evidence="2 3">
    <name type="scientific">candidate division CSSED10-310 bacterium</name>
    <dbReference type="NCBI Taxonomy" id="2855610"/>
    <lineage>
        <taxon>Bacteria</taxon>
        <taxon>Bacteria division CSSED10-310</taxon>
    </lineage>
</organism>
<reference evidence="2 3" key="1">
    <citation type="submission" date="2024-09" db="EMBL/GenBank/DDBJ databases">
        <title>Laminarin stimulates single cell rates of sulfate reduction while oxygen inhibits transcriptomic activity in coastal marine sediment.</title>
        <authorList>
            <person name="Lindsay M."/>
            <person name="Orcutt B."/>
            <person name="Emerson D."/>
            <person name="Stepanauskas R."/>
            <person name="D'Angelo T."/>
        </authorList>
    </citation>
    <scope>NUCLEOTIDE SEQUENCE [LARGE SCALE GENOMIC DNA]</scope>
    <source>
        <strain evidence="2">SAG AM-311-K15</strain>
    </source>
</reference>
<sequence length="113" mass="13192">MKIKNIAQRQHVYSIMVIMIILLGYASVFSQVNEYMIKAVAIEQVSRFLEWPPDAETEPSPHFFIIALYGENPFGSILEEIYATRKIKERKVKIQYVSKPEDIENCQVLFIPR</sequence>
<feature type="non-terminal residue" evidence="2">
    <location>
        <position position="113"/>
    </location>
</feature>
<accession>A0ABV6Z151</accession>
<keyword evidence="1" id="KW-1133">Transmembrane helix</keyword>
<dbReference type="Proteomes" id="UP001594351">
    <property type="component" value="Unassembled WGS sequence"/>
</dbReference>
<evidence type="ECO:0000313" key="2">
    <source>
        <dbReference type="EMBL" id="MFC1852189.1"/>
    </source>
</evidence>
<proteinExistence type="predicted"/>